<dbReference type="InterPro" id="IPR036412">
    <property type="entry name" value="HAD-like_sf"/>
</dbReference>
<reference evidence="1" key="1">
    <citation type="submission" date="2020-03" db="EMBL/GenBank/DDBJ databases">
        <title>The deep terrestrial virosphere.</title>
        <authorList>
            <person name="Holmfeldt K."/>
            <person name="Nilsson E."/>
            <person name="Simone D."/>
            <person name="Lopez-Fernandez M."/>
            <person name="Wu X."/>
            <person name="de Brujin I."/>
            <person name="Lundin D."/>
            <person name="Andersson A."/>
            <person name="Bertilsson S."/>
            <person name="Dopson M."/>
        </authorList>
    </citation>
    <scope>NUCLEOTIDE SEQUENCE</scope>
    <source>
        <strain evidence="1">MM415B02086</strain>
    </source>
</reference>
<dbReference type="Gene3D" id="3.40.50.1000">
    <property type="entry name" value="HAD superfamily/HAD-like"/>
    <property type="match status" value="1"/>
</dbReference>
<proteinExistence type="predicted"/>
<dbReference type="AlphaFoldDB" id="A0A6M3KY94"/>
<name>A0A6M3KY94_9ZZZZ</name>
<dbReference type="InterPro" id="IPR023214">
    <property type="entry name" value="HAD_sf"/>
</dbReference>
<dbReference type="EMBL" id="MT142632">
    <property type="protein sequence ID" value="QJA86394.1"/>
    <property type="molecule type" value="Genomic_DNA"/>
</dbReference>
<dbReference type="SUPFAM" id="SSF56784">
    <property type="entry name" value="HAD-like"/>
    <property type="match status" value="1"/>
</dbReference>
<organism evidence="1">
    <name type="scientific">viral metagenome</name>
    <dbReference type="NCBI Taxonomy" id="1070528"/>
    <lineage>
        <taxon>unclassified sequences</taxon>
        <taxon>metagenomes</taxon>
        <taxon>organismal metagenomes</taxon>
    </lineage>
</organism>
<sequence length="176" mass="20715">MKNILVDLDGCVAQYDFPKLIKKYFGVAVQPMDIWCYSIADSLGLPSGEVHQMFEVESQEEPNFIEGAVETLEKLLVRDYKVLIYSTRTSIMGRYNLDTWLRKWNIPFSTIITDYTLPLLIEAYIDDWPAKLLHVDSMVEVGKLILFVQPWNFRCHDLLNKFTWVDEWSQIWEELI</sequence>
<accession>A0A6M3KY94</accession>
<protein>
    <recommendedName>
        <fullName evidence="2">5' nucleotidase, deoxy (Pyrimidine), cytosolic type C protein (NT5C)</fullName>
    </recommendedName>
</protein>
<evidence type="ECO:0000313" key="1">
    <source>
        <dbReference type="EMBL" id="QJA86394.1"/>
    </source>
</evidence>
<evidence type="ECO:0008006" key="2">
    <source>
        <dbReference type="Google" id="ProtNLM"/>
    </source>
</evidence>
<gene>
    <name evidence="1" type="ORF">MM415B02086_0018</name>
</gene>